<dbReference type="EMBL" id="CDGG01000001">
    <property type="protein sequence ID" value="CEI80373.1"/>
    <property type="molecule type" value="Genomic_DNA"/>
</dbReference>
<dbReference type="InterPro" id="IPR052021">
    <property type="entry name" value="Type-I_RS_S_subunit"/>
</dbReference>
<keyword evidence="2" id="KW-0680">Restriction system</keyword>
<dbReference type="OrthoDB" id="9795776at2"/>
<name>A0A0A1MBG4_9BACI</name>
<dbReference type="Proteomes" id="UP000040453">
    <property type="component" value="Unassembled WGS sequence"/>
</dbReference>
<dbReference type="CDD" id="cd17260">
    <property type="entry name" value="RMtype1_S_EcoEI-TRD1-CR1_like"/>
    <property type="match status" value="1"/>
</dbReference>
<comment type="similarity">
    <text evidence="1">Belongs to the type-I restriction system S methylase family.</text>
</comment>
<protein>
    <submittedName>
        <fullName evidence="5">Type I restriction modification DNA specificity domain protein</fullName>
    </submittedName>
</protein>
<accession>A0A0A1MBG4</accession>
<dbReference type="InterPro" id="IPR000055">
    <property type="entry name" value="Restrct_endonuc_typeI_TRD"/>
</dbReference>
<gene>
    <name evidence="5" type="ORF">BN997_00176</name>
</gene>
<reference evidence="5 6" key="1">
    <citation type="submission" date="2014-11" db="EMBL/GenBank/DDBJ databases">
        <authorList>
            <person name="Urmite Genomes Urmite Genomes"/>
        </authorList>
    </citation>
    <scope>NUCLEOTIDE SEQUENCE [LARGE SCALE GENOMIC DNA]</scope>
    <source>
        <strain evidence="5 6">Oc5</strain>
    </source>
</reference>
<evidence type="ECO:0000313" key="5">
    <source>
        <dbReference type="EMBL" id="CEI80373.1"/>
    </source>
</evidence>
<evidence type="ECO:0000259" key="4">
    <source>
        <dbReference type="Pfam" id="PF01420"/>
    </source>
</evidence>
<evidence type="ECO:0000256" key="1">
    <source>
        <dbReference type="ARBA" id="ARBA00010923"/>
    </source>
</evidence>
<evidence type="ECO:0000256" key="3">
    <source>
        <dbReference type="ARBA" id="ARBA00023125"/>
    </source>
</evidence>
<keyword evidence="6" id="KW-1185">Reference proteome</keyword>
<dbReference type="Gene3D" id="3.90.220.20">
    <property type="entry name" value="DNA methylase specificity domains"/>
    <property type="match status" value="2"/>
</dbReference>
<dbReference type="STRING" id="545501.BN997_00176"/>
<dbReference type="GO" id="GO:0003677">
    <property type="term" value="F:DNA binding"/>
    <property type="evidence" value="ECO:0007669"/>
    <property type="project" value="UniProtKB-KW"/>
</dbReference>
<dbReference type="InterPro" id="IPR044946">
    <property type="entry name" value="Restrct_endonuc_typeI_TRD_sf"/>
</dbReference>
<dbReference type="PANTHER" id="PTHR30408:SF13">
    <property type="entry name" value="TYPE I RESTRICTION ENZYME HINDI SPECIFICITY SUBUNIT"/>
    <property type="match status" value="1"/>
</dbReference>
<dbReference type="GO" id="GO:0009307">
    <property type="term" value="P:DNA restriction-modification system"/>
    <property type="evidence" value="ECO:0007669"/>
    <property type="project" value="UniProtKB-KW"/>
</dbReference>
<dbReference type="Pfam" id="PF01420">
    <property type="entry name" value="Methylase_S"/>
    <property type="match status" value="1"/>
</dbReference>
<evidence type="ECO:0000313" key="6">
    <source>
        <dbReference type="Proteomes" id="UP000040453"/>
    </source>
</evidence>
<feature type="domain" description="Type I restriction modification DNA specificity" evidence="4">
    <location>
        <begin position="44"/>
        <end position="177"/>
    </location>
</feature>
<keyword evidence="3" id="KW-0238">DNA-binding</keyword>
<proteinExistence type="inferred from homology"/>
<dbReference type="PANTHER" id="PTHR30408">
    <property type="entry name" value="TYPE-1 RESTRICTION ENZYME ECOKI SPECIFICITY PROTEIN"/>
    <property type="match status" value="1"/>
</dbReference>
<evidence type="ECO:0000256" key="2">
    <source>
        <dbReference type="ARBA" id="ARBA00022747"/>
    </source>
</evidence>
<sequence length="414" mass="47585">MIFREASLETILEINPRLSLKKGLVSKKVAMEHIDEYVKKIQGYELTEFKNGSKFQNGDTLVARITPCLENGKTAYVDILEDNEIAFGSTEFFVIRAKEGRGDSQFVYYLMRHPNIRKVIIQSMTGTSGRQRAQKQSILEYNMSLPDLDYQKKIGRTLSLYDAKIESNKEIINTLEQLSQTLFKHWFIDFEFPNEQGQPYKSSGGEMVESELGEIPKGWRVYKLNELTELFKLTFNPEKTTEEKISHFSLPAFDNGQTPTIDEVSGIKSNKWILKDNCVVFSKMNPRTPRIWLTNIVENYLNVASSEFVVLKSETRNLNAFIYNLCKSDKFNEYLISNATGSTNSRQRVTPTIALDYKIALDMEQVELYSLKVVDMVEKIKVLRTENKKLSQLRDNLLPKLLSGEVEISEALEV</sequence>
<dbReference type="AlphaFoldDB" id="A0A0A1MBG4"/>
<organism evidence="5 6">
    <name type="scientific">Oceanobacillus oncorhynchi</name>
    <dbReference type="NCBI Taxonomy" id="545501"/>
    <lineage>
        <taxon>Bacteria</taxon>
        <taxon>Bacillati</taxon>
        <taxon>Bacillota</taxon>
        <taxon>Bacilli</taxon>
        <taxon>Bacillales</taxon>
        <taxon>Bacillaceae</taxon>
        <taxon>Oceanobacillus</taxon>
    </lineage>
</organism>
<dbReference type="RefSeq" id="WP_042528800.1">
    <property type="nucleotide sequence ID" value="NZ_CDGG01000001.1"/>
</dbReference>
<dbReference type="SUPFAM" id="SSF116734">
    <property type="entry name" value="DNA methylase specificity domain"/>
    <property type="match status" value="2"/>
</dbReference>